<proteinExistence type="predicted"/>
<accession>A0ACC0A4U3</accession>
<comment type="caution">
    <text evidence="1">The sequence shown here is derived from an EMBL/GenBank/DDBJ whole genome shotgun (WGS) entry which is preliminary data.</text>
</comment>
<evidence type="ECO:0000313" key="2">
    <source>
        <dbReference type="Proteomes" id="UP001060085"/>
    </source>
</evidence>
<protein>
    <submittedName>
        <fullName evidence="1">Uncharacterized protein</fullName>
    </submittedName>
</protein>
<reference evidence="2" key="1">
    <citation type="journal article" date="2023" name="Nat. Plants">
        <title>Single-cell RNA sequencing provides a high-resolution roadmap for understanding the multicellular compartmentation of specialized metabolism.</title>
        <authorList>
            <person name="Sun S."/>
            <person name="Shen X."/>
            <person name="Li Y."/>
            <person name="Li Y."/>
            <person name="Wang S."/>
            <person name="Li R."/>
            <person name="Zhang H."/>
            <person name="Shen G."/>
            <person name="Guo B."/>
            <person name="Wei J."/>
            <person name="Xu J."/>
            <person name="St-Pierre B."/>
            <person name="Chen S."/>
            <person name="Sun C."/>
        </authorList>
    </citation>
    <scope>NUCLEOTIDE SEQUENCE [LARGE SCALE GENOMIC DNA]</scope>
</reference>
<dbReference type="Proteomes" id="UP001060085">
    <property type="component" value="Linkage Group LG07"/>
</dbReference>
<name>A0ACC0A4U3_CATRO</name>
<keyword evidence="2" id="KW-1185">Reference proteome</keyword>
<evidence type="ECO:0000313" key="1">
    <source>
        <dbReference type="EMBL" id="KAI5655410.1"/>
    </source>
</evidence>
<sequence>MLANWPSFDPHNFSQHRPSDPSNPSKMTPITYHPTHERTFAPPDQVITSESRNVLLRNFYKRTEDKVRSFLLGEVIDFWATFQSVFYGLVSTPWDDCYGERSENPRMELEGK</sequence>
<organism evidence="1 2">
    <name type="scientific">Catharanthus roseus</name>
    <name type="common">Madagascar periwinkle</name>
    <name type="synonym">Vinca rosea</name>
    <dbReference type="NCBI Taxonomy" id="4058"/>
    <lineage>
        <taxon>Eukaryota</taxon>
        <taxon>Viridiplantae</taxon>
        <taxon>Streptophyta</taxon>
        <taxon>Embryophyta</taxon>
        <taxon>Tracheophyta</taxon>
        <taxon>Spermatophyta</taxon>
        <taxon>Magnoliopsida</taxon>
        <taxon>eudicotyledons</taxon>
        <taxon>Gunneridae</taxon>
        <taxon>Pentapetalae</taxon>
        <taxon>asterids</taxon>
        <taxon>lamiids</taxon>
        <taxon>Gentianales</taxon>
        <taxon>Apocynaceae</taxon>
        <taxon>Rauvolfioideae</taxon>
        <taxon>Vinceae</taxon>
        <taxon>Catharanthinae</taxon>
        <taxon>Catharanthus</taxon>
    </lineage>
</organism>
<gene>
    <name evidence="1" type="ORF">M9H77_32597</name>
</gene>
<dbReference type="EMBL" id="CM044707">
    <property type="protein sequence ID" value="KAI5655410.1"/>
    <property type="molecule type" value="Genomic_DNA"/>
</dbReference>